<keyword evidence="8" id="KW-0862">Zinc</keyword>
<dbReference type="GO" id="GO:0006508">
    <property type="term" value="P:proteolysis"/>
    <property type="evidence" value="ECO:0007669"/>
    <property type="project" value="UniProtKB-KW"/>
</dbReference>
<comment type="cofactor">
    <cofactor evidence="1">
        <name>Zn(2+)</name>
        <dbReference type="ChEBI" id="CHEBI:29105"/>
    </cofactor>
</comment>
<dbReference type="CDD" id="cd06160">
    <property type="entry name" value="S2P-M50_like_2"/>
    <property type="match status" value="1"/>
</dbReference>
<name>A0A7Y9PE52_9BACT</name>
<dbReference type="PANTHER" id="PTHR39188">
    <property type="entry name" value="MEMBRANE-ASSOCIATED ZINC METALLOPROTEASE M50B"/>
    <property type="match status" value="1"/>
</dbReference>
<organism evidence="14 15">
    <name type="scientific">Granulicella arctica</name>
    <dbReference type="NCBI Taxonomy" id="940613"/>
    <lineage>
        <taxon>Bacteria</taxon>
        <taxon>Pseudomonadati</taxon>
        <taxon>Acidobacteriota</taxon>
        <taxon>Terriglobia</taxon>
        <taxon>Terriglobales</taxon>
        <taxon>Acidobacteriaceae</taxon>
        <taxon>Granulicella</taxon>
    </lineage>
</organism>
<comment type="similarity">
    <text evidence="3">Belongs to the peptidase M50B family.</text>
</comment>
<keyword evidence="4 14" id="KW-0645">Protease</keyword>
<evidence type="ECO:0000256" key="11">
    <source>
        <dbReference type="ARBA" id="ARBA00023136"/>
    </source>
</evidence>
<dbReference type="EMBL" id="JACCCW010000001">
    <property type="protein sequence ID" value="NYF78241.1"/>
    <property type="molecule type" value="Genomic_DNA"/>
</dbReference>
<evidence type="ECO:0000259" key="13">
    <source>
        <dbReference type="Pfam" id="PF02163"/>
    </source>
</evidence>
<feature type="transmembrane region" description="Helical" evidence="12">
    <location>
        <begin position="318"/>
        <end position="336"/>
    </location>
</feature>
<sequence length="344" mass="37778">MGLFQPVVLSASARVCPVCQAELRSGELACPRCQTLVHRERLDAISKEALELERAGSVIEARELWRSALPLLPKGATQADWIRQHLRELDERIAGNAKTAALDRPQGKPNWTKRLGPLAPIAVVLAKLKTFFFLLLKLKFLLSFALFLGVYWTLFGPWFGVGFAVQILIHELGHVAAVKRNGLKADLPVFLPGLGAYVRWQGFDISVATRAEIALAGPLFGLFAAAGCMGLYLYTRMPVFAALAHAGAWLNLINLIPVWMLDGGQAVVALSRVQRGLLLAACVLFFALTDQKVFLLVAAGMVYRLFTKDTPEEPDTRTMVFFVLLLFALGALLKVIPMQPGRGF</sequence>
<evidence type="ECO:0000313" key="14">
    <source>
        <dbReference type="EMBL" id="NYF78241.1"/>
    </source>
</evidence>
<dbReference type="PANTHER" id="PTHR39188:SF3">
    <property type="entry name" value="STAGE IV SPORULATION PROTEIN FB"/>
    <property type="match status" value="1"/>
</dbReference>
<keyword evidence="15" id="KW-1185">Reference proteome</keyword>
<evidence type="ECO:0000313" key="15">
    <source>
        <dbReference type="Proteomes" id="UP000589520"/>
    </source>
</evidence>
<feature type="domain" description="Peptidase M50" evidence="13">
    <location>
        <begin position="159"/>
        <end position="234"/>
    </location>
</feature>
<dbReference type="GO" id="GO:0008237">
    <property type="term" value="F:metallopeptidase activity"/>
    <property type="evidence" value="ECO:0007669"/>
    <property type="project" value="UniProtKB-KW"/>
</dbReference>
<evidence type="ECO:0000256" key="10">
    <source>
        <dbReference type="ARBA" id="ARBA00023049"/>
    </source>
</evidence>
<comment type="caution">
    <text evidence="14">The sequence shown here is derived from an EMBL/GenBank/DDBJ whole genome shotgun (WGS) entry which is preliminary data.</text>
</comment>
<evidence type="ECO:0000256" key="8">
    <source>
        <dbReference type="ARBA" id="ARBA00022833"/>
    </source>
</evidence>
<keyword evidence="7" id="KW-0378">Hydrolase</keyword>
<evidence type="ECO:0000256" key="3">
    <source>
        <dbReference type="ARBA" id="ARBA00007931"/>
    </source>
</evidence>
<proteinExistence type="inferred from homology"/>
<keyword evidence="10" id="KW-0482">Metalloprotease</keyword>
<evidence type="ECO:0000256" key="4">
    <source>
        <dbReference type="ARBA" id="ARBA00022670"/>
    </source>
</evidence>
<dbReference type="GO" id="GO:0046872">
    <property type="term" value="F:metal ion binding"/>
    <property type="evidence" value="ECO:0007669"/>
    <property type="project" value="UniProtKB-KW"/>
</dbReference>
<dbReference type="InterPro" id="IPR008915">
    <property type="entry name" value="Peptidase_M50"/>
</dbReference>
<gene>
    <name evidence="14" type="ORF">HDF17_000528</name>
</gene>
<evidence type="ECO:0000256" key="6">
    <source>
        <dbReference type="ARBA" id="ARBA00022723"/>
    </source>
</evidence>
<dbReference type="GO" id="GO:0016020">
    <property type="term" value="C:membrane"/>
    <property type="evidence" value="ECO:0007669"/>
    <property type="project" value="UniProtKB-SubCell"/>
</dbReference>
<evidence type="ECO:0000256" key="9">
    <source>
        <dbReference type="ARBA" id="ARBA00022989"/>
    </source>
</evidence>
<dbReference type="Pfam" id="PF02163">
    <property type="entry name" value="Peptidase_M50"/>
    <property type="match status" value="1"/>
</dbReference>
<evidence type="ECO:0000256" key="2">
    <source>
        <dbReference type="ARBA" id="ARBA00004141"/>
    </source>
</evidence>
<evidence type="ECO:0000256" key="12">
    <source>
        <dbReference type="SAM" id="Phobius"/>
    </source>
</evidence>
<dbReference type="Proteomes" id="UP000589520">
    <property type="component" value="Unassembled WGS sequence"/>
</dbReference>
<protein>
    <submittedName>
        <fullName evidence="14">Zn-dependent protease</fullName>
    </submittedName>
</protein>
<comment type="subcellular location">
    <subcellularLocation>
        <location evidence="2">Membrane</location>
        <topology evidence="2">Multi-pass membrane protein</topology>
    </subcellularLocation>
</comment>
<reference evidence="14 15" key="1">
    <citation type="submission" date="2020-07" db="EMBL/GenBank/DDBJ databases">
        <title>Genomic Encyclopedia of Type Strains, Phase IV (KMG-V): Genome sequencing to study the core and pangenomes of soil and plant-associated prokaryotes.</title>
        <authorList>
            <person name="Whitman W."/>
        </authorList>
    </citation>
    <scope>NUCLEOTIDE SEQUENCE [LARGE SCALE GENOMIC DNA]</scope>
    <source>
        <strain evidence="14 15">X4EP2</strain>
    </source>
</reference>
<evidence type="ECO:0000256" key="5">
    <source>
        <dbReference type="ARBA" id="ARBA00022692"/>
    </source>
</evidence>
<keyword evidence="11 12" id="KW-0472">Membrane</keyword>
<keyword evidence="6" id="KW-0479">Metal-binding</keyword>
<dbReference type="AlphaFoldDB" id="A0A7Y9PE52"/>
<accession>A0A7Y9PE52</accession>
<keyword evidence="9 12" id="KW-1133">Transmembrane helix</keyword>
<feature type="transmembrane region" description="Helical" evidence="12">
    <location>
        <begin position="240"/>
        <end position="261"/>
    </location>
</feature>
<keyword evidence="5 12" id="KW-0812">Transmembrane</keyword>
<evidence type="ECO:0000256" key="7">
    <source>
        <dbReference type="ARBA" id="ARBA00022801"/>
    </source>
</evidence>
<evidence type="ECO:0000256" key="1">
    <source>
        <dbReference type="ARBA" id="ARBA00001947"/>
    </source>
</evidence>
<feature type="transmembrane region" description="Helical" evidence="12">
    <location>
        <begin position="277"/>
        <end position="306"/>
    </location>
</feature>
<feature type="transmembrane region" description="Helical" evidence="12">
    <location>
        <begin position="213"/>
        <end position="234"/>
    </location>
</feature>
<dbReference type="RefSeq" id="WP_179487494.1">
    <property type="nucleotide sequence ID" value="NZ_JACCCW010000001.1"/>
</dbReference>